<dbReference type="Pfam" id="PF01039">
    <property type="entry name" value="Carboxyl_trans"/>
    <property type="match status" value="1"/>
</dbReference>
<dbReference type="GO" id="GO:0006633">
    <property type="term" value="P:fatty acid biosynthetic process"/>
    <property type="evidence" value="ECO:0007669"/>
    <property type="project" value="InterPro"/>
</dbReference>
<dbReference type="SUPFAM" id="SSF52096">
    <property type="entry name" value="ClpP/crotonase"/>
    <property type="match status" value="2"/>
</dbReference>
<dbReference type="InterPro" id="IPR011762">
    <property type="entry name" value="COA_CT_N"/>
</dbReference>
<dbReference type="InterPro" id="IPR029045">
    <property type="entry name" value="ClpP/crotonase-like_dom_sf"/>
</dbReference>
<name>A0A261FHR8_9BIFI</name>
<protein>
    <submittedName>
        <fullName evidence="4">Methylmalonyl-CoA carboxyltransferase</fullName>
    </submittedName>
</protein>
<sequence length="532" mass="57391">MTDVMGMRIDAPAHQAQSAQPMRATIVRAAQLARDAEEKAVKRQHAKGKYTARERLDLLFDSDTFEEIGRFNGGDINDGKAGSAVITGFGTVYGRKVAVYAQDFSVRGGTLGTAEGRKICHLMDMAMDLKIPVVALIDSGGARIQEGVAALTQYGHIFRKTCDASGFIPQISIILGPCAGGAVYCPALTDLIIMTRENSDMFVTGPDVVKAATGETISMDELGGGYVHNAKSGVAHYLGEDEADAIDYARTVLAYLPSNSDEEAPVYAFASGRAEQEAAKRLAEIMPDNDRQPYDVLDVIRCIVDYGEFVQVHELFARSAVVGFACVNGRPVGIVANQPNVNAGILDVDASEKVARFVRLCDAFNLPVITLVDTPGYKPGADQEHAGIIRRGAKVIYAYANAQVPMITVILRKAFGGAYIVMGSKAIGADVNVAWPSSQIAVLGATGAVNIIHRKDLQKAKEAGRDVDKLRAELAAEYERTTVNANLSLEMGQIDAMIDPEQTRDVIERSLKLLSTKRRHRKTTKHHGNQPL</sequence>
<comment type="caution">
    <text evidence="4">The sequence shown here is derived from an EMBL/GenBank/DDBJ whole genome shotgun (WGS) entry which is preliminary data.</text>
</comment>
<evidence type="ECO:0000259" key="3">
    <source>
        <dbReference type="PROSITE" id="PS50989"/>
    </source>
</evidence>
<dbReference type="RefSeq" id="WP_094662217.1">
    <property type="nucleotide sequence ID" value="NZ_MWWV01000003.1"/>
</dbReference>
<feature type="region of interest" description="Disordered" evidence="1">
    <location>
        <begin position="1"/>
        <end position="21"/>
    </location>
</feature>
<dbReference type="InterPro" id="IPR034733">
    <property type="entry name" value="AcCoA_carboxyl_beta"/>
</dbReference>
<gene>
    <name evidence="4" type="ORF">BTIS_0421</name>
</gene>
<dbReference type="PROSITE" id="PS50980">
    <property type="entry name" value="COA_CT_NTER"/>
    <property type="match status" value="1"/>
</dbReference>
<dbReference type="EMBL" id="MWWV01000003">
    <property type="protein sequence ID" value="OZG58700.1"/>
    <property type="molecule type" value="Genomic_DNA"/>
</dbReference>
<reference evidence="4 5" key="1">
    <citation type="journal article" date="2017" name="BMC Genomics">
        <title>Comparative genomic and phylogenomic analyses of the Bifidobacteriaceae family.</title>
        <authorList>
            <person name="Lugli G.A."/>
            <person name="Milani C."/>
            <person name="Turroni F."/>
            <person name="Duranti S."/>
            <person name="Mancabelli L."/>
            <person name="Mangifesta M."/>
            <person name="Ferrario C."/>
            <person name="Modesto M."/>
            <person name="Mattarelli P."/>
            <person name="Jiri K."/>
            <person name="van Sinderen D."/>
            <person name="Ventura M."/>
        </authorList>
    </citation>
    <scope>NUCLEOTIDE SEQUENCE [LARGE SCALE GENOMIC DNA]</scope>
    <source>
        <strain evidence="4 5">DSM 100201</strain>
    </source>
</reference>
<dbReference type="GO" id="GO:0009317">
    <property type="term" value="C:acetyl-CoA carboxylase complex"/>
    <property type="evidence" value="ECO:0007669"/>
    <property type="project" value="InterPro"/>
</dbReference>
<dbReference type="PANTHER" id="PTHR43842:SF2">
    <property type="entry name" value="PROPIONYL-COA CARBOXYLASE BETA CHAIN, MITOCHONDRIAL"/>
    <property type="match status" value="1"/>
</dbReference>
<keyword evidence="4" id="KW-0808">Transferase</keyword>
<evidence type="ECO:0000313" key="5">
    <source>
        <dbReference type="Proteomes" id="UP000216444"/>
    </source>
</evidence>
<dbReference type="Gene3D" id="3.90.226.10">
    <property type="entry name" value="2-enoyl-CoA Hydratase, Chain A, domain 1"/>
    <property type="match status" value="2"/>
</dbReference>
<dbReference type="Proteomes" id="UP000216444">
    <property type="component" value="Unassembled WGS sequence"/>
</dbReference>
<organism evidence="4 5">
    <name type="scientific">Bifidobacterium tissieri</name>
    <dbReference type="NCBI Taxonomy" id="1630162"/>
    <lineage>
        <taxon>Bacteria</taxon>
        <taxon>Bacillati</taxon>
        <taxon>Actinomycetota</taxon>
        <taxon>Actinomycetes</taxon>
        <taxon>Bifidobacteriales</taxon>
        <taxon>Bifidobacteriaceae</taxon>
        <taxon>Bifidobacterium</taxon>
    </lineage>
</organism>
<dbReference type="PANTHER" id="PTHR43842">
    <property type="entry name" value="PROPIONYL-COA CARBOXYLASE BETA CHAIN"/>
    <property type="match status" value="1"/>
</dbReference>
<keyword evidence="5" id="KW-1185">Reference proteome</keyword>
<dbReference type="InterPro" id="IPR011763">
    <property type="entry name" value="COA_CT_C"/>
</dbReference>
<feature type="domain" description="CoA carboxyltransferase N-terminal" evidence="2">
    <location>
        <begin position="16"/>
        <end position="268"/>
    </location>
</feature>
<evidence type="ECO:0000256" key="1">
    <source>
        <dbReference type="SAM" id="MobiDB-lite"/>
    </source>
</evidence>
<dbReference type="PRINTS" id="PR01070">
    <property type="entry name" value="ACCCTRFRASEB"/>
</dbReference>
<dbReference type="PROSITE" id="PS50989">
    <property type="entry name" value="COA_CT_CTER"/>
    <property type="match status" value="1"/>
</dbReference>
<dbReference type="AlphaFoldDB" id="A0A261FHR8"/>
<dbReference type="GO" id="GO:0003989">
    <property type="term" value="F:acetyl-CoA carboxylase activity"/>
    <property type="evidence" value="ECO:0007669"/>
    <property type="project" value="InterPro"/>
</dbReference>
<dbReference type="GO" id="GO:0004658">
    <property type="term" value="F:propionyl-CoA carboxylase activity"/>
    <property type="evidence" value="ECO:0007669"/>
    <property type="project" value="TreeGrafter"/>
</dbReference>
<feature type="domain" description="CoA carboxyltransferase C-terminal" evidence="3">
    <location>
        <begin position="278"/>
        <end position="513"/>
    </location>
</feature>
<accession>A0A261FHR8</accession>
<dbReference type="GO" id="GO:0016740">
    <property type="term" value="F:transferase activity"/>
    <property type="evidence" value="ECO:0007669"/>
    <property type="project" value="UniProtKB-KW"/>
</dbReference>
<evidence type="ECO:0000259" key="2">
    <source>
        <dbReference type="PROSITE" id="PS50980"/>
    </source>
</evidence>
<proteinExistence type="predicted"/>
<dbReference type="InterPro" id="IPR051047">
    <property type="entry name" value="AccD/PCCB"/>
</dbReference>
<evidence type="ECO:0000313" key="4">
    <source>
        <dbReference type="EMBL" id="OZG58700.1"/>
    </source>
</evidence>
<dbReference type="InterPro" id="IPR000438">
    <property type="entry name" value="Acetyl_CoA_COase_Trfase_b_su"/>
</dbReference>